<proteinExistence type="predicted"/>
<evidence type="ECO:0000313" key="3">
    <source>
        <dbReference type="Proteomes" id="UP000547011"/>
    </source>
</evidence>
<keyword evidence="2" id="KW-0223">Dioxygenase</keyword>
<accession>A0A7W6NCU1</accession>
<dbReference type="AlphaFoldDB" id="A0A7W6NCU1"/>
<dbReference type="EMBL" id="JACIEW010000006">
    <property type="protein sequence ID" value="MBB4053099.1"/>
    <property type="molecule type" value="Genomic_DNA"/>
</dbReference>
<dbReference type="GO" id="GO:0016829">
    <property type="term" value="F:lyase activity"/>
    <property type="evidence" value="ECO:0007669"/>
    <property type="project" value="UniProtKB-KW"/>
</dbReference>
<dbReference type="InterPro" id="IPR004360">
    <property type="entry name" value="Glyas_Fos-R_dOase_dom"/>
</dbReference>
<comment type="caution">
    <text evidence="2">The sequence shown here is derived from an EMBL/GenBank/DDBJ whole genome shotgun (WGS) entry which is preliminary data.</text>
</comment>
<name>A0A7W6NCU1_9HYPH</name>
<dbReference type="InterPro" id="IPR029068">
    <property type="entry name" value="Glyas_Bleomycin-R_OHBP_Dase"/>
</dbReference>
<dbReference type="Gene3D" id="3.30.720.110">
    <property type="match status" value="1"/>
</dbReference>
<evidence type="ECO:0000259" key="1">
    <source>
        <dbReference type="PROSITE" id="PS51819"/>
    </source>
</evidence>
<dbReference type="Pfam" id="PF00903">
    <property type="entry name" value="Glyoxalase"/>
    <property type="match status" value="1"/>
</dbReference>
<evidence type="ECO:0000313" key="2">
    <source>
        <dbReference type="EMBL" id="MBB4053099.1"/>
    </source>
</evidence>
<keyword evidence="3" id="KW-1185">Reference proteome</keyword>
<keyword evidence="2" id="KW-0456">Lyase</keyword>
<dbReference type="SUPFAM" id="SSF54593">
    <property type="entry name" value="Glyoxalase/Bleomycin resistance protein/Dihydroxybiphenyl dioxygenase"/>
    <property type="match status" value="1"/>
</dbReference>
<dbReference type="GO" id="GO:0051213">
    <property type="term" value="F:dioxygenase activity"/>
    <property type="evidence" value="ECO:0007669"/>
    <property type="project" value="UniProtKB-KW"/>
</dbReference>
<dbReference type="Proteomes" id="UP000547011">
    <property type="component" value="Unassembled WGS sequence"/>
</dbReference>
<dbReference type="RefSeq" id="WP_183311885.1">
    <property type="nucleotide sequence ID" value="NZ_JACIEW010000006.1"/>
</dbReference>
<keyword evidence="2" id="KW-0560">Oxidoreductase</keyword>
<protein>
    <submittedName>
        <fullName evidence="2">Catechol 2,3-dioxygenase-like lactoylglutathione lyase family enzyme</fullName>
    </submittedName>
</protein>
<reference evidence="2 3" key="1">
    <citation type="submission" date="2020-08" db="EMBL/GenBank/DDBJ databases">
        <title>Genomic Encyclopedia of Type Strains, Phase IV (KMG-IV): sequencing the most valuable type-strain genomes for metagenomic binning, comparative biology and taxonomic classification.</title>
        <authorList>
            <person name="Goeker M."/>
        </authorList>
    </citation>
    <scope>NUCLEOTIDE SEQUENCE [LARGE SCALE GENOMIC DNA]</scope>
    <source>
        <strain evidence="2 3">DSM 23447</strain>
    </source>
</reference>
<feature type="domain" description="VOC" evidence="1">
    <location>
        <begin position="3"/>
        <end position="121"/>
    </location>
</feature>
<dbReference type="PROSITE" id="PS51819">
    <property type="entry name" value="VOC"/>
    <property type="match status" value="1"/>
</dbReference>
<gene>
    <name evidence="2" type="ORF">GGR20_002755</name>
</gene>
<dbReference type="Gene3D" id="3.30.720.120">
    <property type="match status" value="1"/>
</dbReference>
<dbReference type="InterPro" id="IPR037523">
    <property type="entry name" value="VOC_core"/>
</dbReference>
<sequence>MFNALYPLLHVRDVSAASGFYQEHFGFEPVFESDWYVQLRGGAKGHELALITFDHETIPPEGRQPTANLILSFEVADAAADAARFEQAGIPIVQPLRDEVFGQRHFIAVDPDGILLDVITPIAPDPHWLAAQG</sequence>
<organism evidence="2 3">
    <name type="scientific">Devosia subaequoris</name>
    <dbReference type="NCBI Taxonomy" id="395930"/>
    <lineage>
        <taxon>Bacteria</taxon>
        <taxon>Pseudomonadati</taxon>
        <taxon>Pseudomonadota</taxon>
        <taxon>Alphaproteobacteria</taxon>
        <taxon>Hyphomicrobiales</taxon>
        <taxon>Devosiaceae</taxon>
        <taxon>Devosia</taxon>
    </lineage>
</organism>